<dbReference type="CDD" id="cd04301">
    <property type="entry name" value="NAT_SF"/>
    <property type="match status" value="1"/>
</dbReference>
<evidence type="ECO:0000313" key="2">
    <source>
        <dbReference type="EMBL" id="TQV92503.1"/>
    </source>
</evidence>
<sequence>MSPHHPFRSERLEYRAYHPDKHVDFIEQVHTEPFAYINASASLHRPVGKRFVEDVVKDLVDKSLLFVIIYRIDNDPDTSEPIGAISLSAAEPEMMHHRCSNMAIDIVHDQQGRGYGTEALNWALEWGFRQAGLHRIELEYLEWNSRVRPLYDRCGFTEEGRRRKSVFKDGKWWDEIGMSILEDEWRARWQGSAAIRT</sequence>
<keyword evidence="3" id="KW-1185">Reference proteome</keyword>
<dbReference type="Gene3D" id="3.40.630.30">
    <property type="match status" value="1"/>
</dbReference>
<protein>
    <submittedName>
        <fullName evidence="2">Acyl-CoA N-acyltransferase</fullName>
    </submittedName>
</protein>
<dbReference type="InterPro" id="IPR000182">
    <property type="entry name" value="GNAT_dom"/>
</dbReference>
<organism evidence="2 3">
    <name type="scientific">Cordyceps javanica</name>
    <dbReference type="NCBI Taxonomy" id="43265"/>
    <lineage>
        <taxon>Eukaryota</taxon>
        <taxon>Fungi</taxon>
        <taxon>Dikarya</taxon>
        <taxon>Ascomycota</taxon>
        <taxon>Pezizomycotina</taxon>
        <taxon>Sordariomycetes</taxon>
        <taxon>Hypocreomycetidae</taxon>
        <taxon>Hypocreales</taxon>
        <taxon>Cordycipitaceae</taxon>
        <taxon>Cordyceps</taxon>
    </lineage>
</organism>
<feature type="domain" description="N-acetyltransferase" evidence="1">
    <location>
        <begin position="12"/>
        <end position="183"/>
    </location>
</feature>
<dbReference type="AlphaFoldDB" id="A0A545VR97"/>
<dbReference type="PANTHER" id="PTHR43415">
    <property type="entry name" value="SPERMIDINE N(1)-ACETYLTRANSFERASE"/>
    <property type="match status" value="1"/>
</dbReference>
<dbReference type="PROSITE" id="PS51186">
    <property type="entry name" value="GNAT"/>
    <property type="match status" value="1"/>
</dbReference>
<dbReference type="OrthoDB" id="64477at2759"/>
<evidence type="ECO:0000313" key="3">
    <source>
        <dbReference type="Proteomes" id="UP000315783"/>
    </source>
</evidence>
<gene>
    <name evidence="2" type="ORF">IF1G_09021</name>
</gene>
<comment type="caution">
    <text evidence="2">The sequence shown here is derived from an EMBL/GenBank/DDBJ whole genome shotgun (WGS) entry which is preliminary data.</text>
</comment>
<dbReference type="Proteomes" id="UP000315783">
    <property type="component" value="Unassembled WGS sequence"/>
</dbReference>
<dbReference type="InterPro" id="IPR016181">
    <property type="entry name" value="Acyl_CoA_acyltransferase"/>
</dbReference>
<dbReference type="GO" id="GO:0016747">
    <property type="term" value="F:acyltransferase activity, transferring groups other than amino-acyl groups"/>
    <property type="evidence" value="ECO:0007669"/>
    <property type="project" value="InterPro"/>
</dbReference>
<keyword evidence="2" id="KW-0808">Transferase</keyword>
<accession>A0A545VR97</accession>
<evidence type="ECO:0000259" key="1">
    <source>
        <dbReference type="PROSITE" id="PS51186"/>
    </source>
</evidence>
<keyword evidence="2" id="KW-0012">Acyltransferase</keyword>
<dbReference type="EMBL" id="SPUK01000015">
    <property type="protein sequence ID" value="TQV92503.1"/>
    <property type="molecule type" value="Genomic_DNA"/>
</dbReference>
<dbReference type="Pfam" id="PF13302">
    <property type="entry name" value="Acetyltransf_3"/>
    <property type="match status" value="1"/>
</dbReference>
<reference evidence="2 3" key="1">
    <citation type="journal article" date="2019" name="Appl. Microbiol. Biotechnol.">
        <title>Genome sequence of Isaria javanica and comparative genome analysis insights into family S53 peptidase evolution in fungal entomopathogens.</title>
        <authorList>
            <person name="Lin R."/>
            <person name="Zhang X."/>
            <person name="Xin B."/>
            <person name="Zou M."/>
            <person name="Gao Y."/>
            <person name="Qin F."/>
            <person name="Hu Q."/>
            <person name="Xie B."/>
            <person name="Cheng X."/>
        </authorList>
    </citation>
    <scope>NUCLEOTIDE SEQUENCE [LARGE SCALE GENOMIC DNA]</scope>
    <source>
        <strain evidence="2 3">IJ1G</strain>
    </source>
</reference>
<dbReference type="PANTHER" id="PTHR43415:SF3">
    <property type="entry name" value="GNAT-FAMILY ACETYLTRANSFERASE"/>
    <property type="match status" value="1"/>
</dbReference>
<proteinExistence type="predicted"/>
<dbReference type="SUPFAM" id="SSF55729">
    <property type="entry name" value="Acyl-CoA N-acyltransferases (Nat)"/>
    <property type="match status" value="1"/>
</dbReference>
<name>A0A545VR97_9HYPO</name>